<dbReference type="Gene3D" id="1.10.287.990">
    <property type="entry name" value="Fe,Mn superoxide dismutase (SOD) domain"/>
    <property type="match status" value="1"/>
</dbReference>
<evidence type="ECO:0000256" key="2">
    <source>
        <dbReference type="ARBA" id="ARBA00012682"/>
    </source>
</evidence>
<dbReference type="OrthoDB" id="9803125at2"/>
<feature type="binding site" evidence="5">
    <location>
        <position position="116"/>
    </location>
    <ligand>
        <name>Mn(2+)</name>
        <dbReference type="ChEBI" id="CHEBI:29035"/>
    </ligand>
</feature>
<dbReference type="SUPFAM" id="SSF46609">
    <property type="entry name" value="Fe,Mn superoxide dismutase (SOD), N-terminal domain"/>
    <property type="match status" value="1"/>
</dbReference>
<dbReference type="Pfam" id="PF02777">
    <property type="entry name" value="Sod_Fe_C"/>
    <property type="match status" value="1"/>
</dbReference>
<dbReference type="AlphaFoldDB" id="A0A6N8JDD4"/>
<comment type="similarity">
    <text evidence="1 6">Belongs to the iron/manganese superoxide dismutase family.</text>
</comment>
<dbReference type="EMBL" id="WRXO01000004">
    <property type="protein sequence ID" value="MVT42132.1"/>
    <property type="molecule type" value="Genomic_DNA"/>
</dbReference>
<dbReference type="InterPro" id="IPR019833">
    <property type="entry name" value="Mn/Fe_SOD_BS"/>
</dbReference>
<feature type="binding site" evidence="5">
    <location>
        <position position="199"/>
    </location>
    <ligand>
        <name>Mn(2+)</name>
        <dbReference type="ChEBI" id="CHEBI:29035"/>
    </ligand>
</feature>
<dbReference type="Pfam" id="PF00081">
    <property type="entry name" value="Sod_Fe_N"/>
    <property type="match status" value="1"/>
</dbReference>
<dbReference type="GO" id="GO:0004784">
    <property type="term" value="F:superoxide dismutase activity"/>
    <property type="evidence" value="ECO:0007669"/>
    <property type="project" value="UniProtKB-EC"/>
</dbReference>
<dbReference type="Proteomes" id="UP000468388">
    <property type="component" value="Unassembled WGS sequence"/>
</dbReference>
<evidence type="ECO:0000313" key="9">
    <source>
        <dbReference type="EMBL" id="MVT42132.1"/>
    </source>
</evidence>
<feature type="domain" description="Manganese/iron superoxide dismutase C-terminal" evidence="8">
    <location>
        <begin position="130"/>
        <end position="232"/>
    </location>
</feature>
<evidence type="ECO:0000256" key="1">
    <source>
        <dbReference type="ARBA" id="ARBA00008714"/>
    </source>
</evidence>
<dbReference type="PROSITE" id="PS00088">
    <property type="entry name" value="SOD_MN"/>
    <property type="match status" value="1"/>
</dbReference>
<dbReference type="InterPro" id="IPR036314">
    <property type="entry name" value="SOD_C_sf"/>
</dbReference>
<keyword evidence="10" id="KW-1185">Reference proteome</keyword>
<dbReference type="RefSeq" id="WP_157300762.1">
    <property type="nucleotide sequence ID" value="NZ_BAAAZB010000005.1"/>
</dbReference>
<organism evidence="9 10">
    <name type="scientific">Chitinophaga oryziterrae</name>
    <dbReference type="NCBI Taxonomy" id="1031224"/>
    <lineage>
        <taxon>Bacteria</taxon>
        <taxon>Pseudomonadati</taxon>
        <taxon>Bacteroidota</taxon>
        <taxon>Chitinophagia</taxon>
        <taxon>Chitinophagales</taxon>
        <taxon>Chitinophagaceae</taxon>
        <taxon>Chitinophaga</taxon>
    </lineage>
</organism>
<dbReference type="PANTHER" id="PTHR11404:SF6">
    <property type="entry name" value="SUPEROXIDE DISMUTASE [MN], MITOCHONDRIAL"/>
    <property type="match status" value="1"/>
</dbReference>
<evidence type="ECO:0000256" key="5">
    <source>
        <dbReference type="PIRSR" id="PIRSR000349-1"/>
    </source>
</evidence>
<dbReference type="InterPro" id="IPR001189">
    <property type="entry name" value="Mn/Fe_SOD"/>
</dbReference>
<dbReference type="PRINTS" id="PR01703">
    <property type="entry name" value="MNSODISMTASE"/>
</dbReference>
<sequence>MNRMQFLKGGLLIGGAGILNTNNVLAQSIEENNLDKLTDENGSFVLNQLPYTESFLEPNMDAETLHLHHQFHHGGAVKGANNDIKMIRKAIDDNNLETVDFWTKKLSYHFGSHLLHTIFWTNLTNKKSDPKGELLKLIEKSFGTFDKFKGYIAESAKNIDGNGWGILAYQPYSGSLTIMQCENHEKLQQWGAIPILVIDVWEHAYYLKYKNKRQDFVDTLFNIINWDNVAERLNKAKKIG</sequence>
<keyword evidence="4 6" id="KW-0560">Oxidoreductase</keyword>
<evidence type="ECO:0000256" key="4">
    <source>
        <dbReference type="ARBA" id="ARBA00023002"/>
    </source>
</evidence>
<comment type="function">
    <text evidence="6">Destroys radicals which are normally produced within the cells and which are toxic to biological systems.</text>
</comment>
<dbReference type="PIRSF" id="PIRSF000349">
    <property type="entry name" value="SODismutase"/>
    <property type="match status" value="1"/>
</dbReference>
<dbReference type="FunFam" id="3.55.40.20:FF:000004">
    <property type="entry name" value="Superoxide dismutase [Fe]"/>
    <property type="match status" value="1"/>
</dbReference>
<dbReference type="Gene3D" id="3.55.40.20">
    <property type="entry name" value="Iron/manganese superoxide dismutase, C-terminal domain"/>
    <property type="match status" value="1"/>
</dbReference>
<evidence type="ECO:0000256" key="3">
    <source>
        <dbReference type="ARBA" id="ARBA00022723"/>
    </source>
</evidence>
<name>A0A6N8JDD4_9BACT</name>
<dbReference type="SUPFAM" id="SSF54719">
    <property type="entry name" value="Fe,Mn superoxide dismutase (SOD), C-terminal domain"/>
    <property type="match status" value="1"/>
</dbReference>
<dbReference type="GO" id="GO:0046872">
    <property type="term" value="F:metal ion binding"/>
    <property type="evidence" value="ECO:0007669"/>
    <property type="project" value="UniProtKB-KW"/>
</dbReference>
<evidence type="ECO:0000256" key="6">
    <source>
        <dbReference type="RuleBase" id="RU000414"/>
    </source>
</evidence>
<reference evidence="9 10" key="1">
    <citation type="submission" date="2019-12" db="EMBL/GenBank/DDBJ databases">
        <title>The draft genomic sequence of strain Chitinophaga oryziterrae JCM 16595.</title>
        <authorList>
            <person name="Zhang X."/>
        </authorList>
    </citation>
    <scope>NUCLEOTIDE SEQUENCE [LARGE SCALE GENOMIC DNA]</scope>
    <source>
        <strain evidence="9 10">JCM 16595</strain>
    </source>
</reference>
<dbReference type="InterPro" id="IPR019832">
    <property type="entry name" value="Mn/Fe_SOD_C"/>
</dbReference>
<comment type="caution">
    <text evidence="9">The sequence shown here is derived from an EMBL/GenBank/DDBJ whole genome shotgun (WGS) entry which is preliminary data.</text>
</comment>
<dbReference type="EC" id="1.15.1.1" evidence="2 6"/>
<feature type="binding site" evidence="5">
    <location>
        <position position="68"/>
    </location>
    <ligand>
        <name>Mn(2+)</name>
        <dbReference type="ChEBI" id="CHEBI:29035"/>
    </ligand>
</feature>
<dbReference type="InterPro" id="IPR036324">
    <property type="entry name" value="Mn/Fe_SOD_N_sf"/>
</dbReference>
<evidence type="ECO:0000259" key="7">
    <source>
        <dbReference type="Pfam" id="PF00081"/>
    </source>
</evidence>
<proteinExistence type="inferred from homology"/>
<feature type="domain" description="Manganese/iron superoxide dismutase N-terminal" evidence="7">
    <location>
        <begin position="44"/>
        <end position="123"/>
    </location>
</feature>
<protein>
    <recommendedName>
        <fullName evidence="2 6">Superoxide dismutase</fullName>
        <ecNumber evidence="2 6">1.15.1.1</ecNumber>
    </recommendedName>
</protein>
<keyword evidence="3 5" id="KW-0479">Metal-binding</keyword>
<evidence type="ECO:0000259" key="8">
    <source>
        <dbReference type="Pfam" id="PF02777"/>
    </source>
</evidence>
<comment type="catalytic activity">
    <reaction evidence="6">
        <text>2 superoxide + 2 H(+) = H2O2 + O2</text>
        <dbReference type="Rhea" id="RHEA:20696"/>
        <dbReference type="ChEBI" id="CHEBI:15378"/>
        <dbReference type="ChEBI" id="CHEBI:15379"/>
        <dbReference type="ChEBI" id="CHEBI:16240"/>
        <dbReference type="ChEBI" id="CHEBI:18421"/>
        <dbReference type="EC" id="1.15.1.1"/>
    </reaction>
</comment>
<accession>A0A6N8JDD4</accession>
<dbReference type="InterPro" id="IPR050265">
    <property type="entry name" value="Fe/Mn_Superoxide_Dismutase"/>
</dbReference>
<dbReference type="PANTHER" id="PTHR11404">
    <property type="entry name" value="SUPEROXIDE DISMUTASE 2"/>
    <property type="match status" value="1"/>
</dbReference>
<feature type="binding site" evidence="5">
    <location>
        <position position="203"/>
    </location>
    <ligand>
        <name>Mn(2+)</name>
        <dbReference type="ChEBI" id="CHEBI:29035"/>
    </ligand>
</feature>
<evidence type="ECO:0000313" key="10">
    <source>
        <dbReference type="Proteomes" id="UP000468388"/>
    </source>
</evidence>
<gene>
    <name evidence="9" type="ORF">GO495_16185</name>
</gene>
<dbReference type="InterPro" id="IPR019831">
    <property type="entry name" value="Mn/Fe_SOD_N"/>
</dbReference>